<dbReference type="Proteomes" id="UP000629619">
    <property type="component" value="Unassembled WGS sequence"/>
</dbReference>
<dbReference type="SMART" id="SM00471">
    <property type="entry name" value="HDc"/>
    <property type="match status" value="1"/>
</dbReference>
<name>A0A919N2Z7_9ACTN</name>
<dbReference type="InterPro" id="IPR037522">
    <property type="entry name" value="HD_GYP_dom"/>
</dbReference>
<dbReference type="SMART" id="SM00267">
    <property type="entry name" value="GGDEF"/>
    <property type="match status" value="1"/>
</dbReference>
<dbReference type="PANTHER" id="PTHR45228">
    <property type="entry name" value="CYCLIC DI-GMP PHOSPHODIESTERASE TM_0186-RELATED"/>
    <property type="match status" value="1"/>
</dbReference>
<dbReference type="NCBIfam" id="TIGR00254">
    <property type="entry name" value="GGDEF"/>
    <property type="match status" value="1"/>
</dbReference>
<feature type="transmembrane region" description="Helical" evidence="1">
    <location>
        <begin position="12"/>
        <end position="31"/>
    </location>
</feature>
<dbReference type="Gene3D" id="1.10.3210.10">
    <property type="entry name" value="Hypothetical protein af1432"/>
    <property type="match status" value="1"/>
</dbReference>
<evidence type="ECO:0000259" key="3">
    <source>
        <dbReference type="PROSITE" id="PS51832"/>
    </source>
</evidence>
<dbReference type="CDD" id="cd01949">
    <property type="entry name" value="GGDEF"/>
    <property type="match status" value="1"/>
</dbReference>
<dbReference type="Pfam" id="PF00990">
    <property type="entry name" value="GGDEF"/>
    <property type="match status" value="1"/>
</dbReference>
<evidence type="ECO:0000259" key="2">
    <source>
        <dbReference type="PROSITE" id="PS50887"/>
    </source>
</evidence>
<accession>A0A919N2Z7</accession>
<keyword evidence="1" id="KW-0812">Transmembrane</keyword>
<protein>
    <recommendedName>
        <fullName evidence="6">Diguanylate cyclase</fullName>
    </recommendedName>
</protein>
<keyword evidence="1" id="KW-1133">Transmembrane helix</keyword>
<evidence type="ECO:0000313" key="5">
    <source>
        <dbReference type="Proteomes" id="UP000629619"/>
    </source>
</evidence>
<dbReference type="CDD" id="cd00077">
    <property type="entry name" value="HDc"/>
    <property type="match status" value="1"/>
</dbReference>
<feature type="transmembrane region" description="Helical" evidence="1">
    <location>
        <begin position="235"/>
        <end position="255"/>
    </location>
</feature>
<dbReference type="SUPFAM" id="SSF109604">
    <property type="entry name" value="HD-domain/PDEase-like"/>
    <property type="match status" value="1"/>
</dbReference>
<feature type="transmembrane region" description="Helical" evidence="1">
    <location>
        <begin position="267"/>
        <end position="288"/>
    </location>
</feature>
<feature type="transmembrane region" description="Helical" evidence="1">
    <location>
        <begin position="204"/>
        <end position="223"/>
    </location>
</feature>
<gene>
    <name evidence="4" type="ORF">Asi03nite_02810</name>
</gene>
<keyword evidence="1" id="KW-0472">Membrane</keyword>
<feature type="domain" description="GGDEF" evidence="2">
    <location>
        <begin position="361"/>
        <end position="493"/>
    </location>
</feature>
<feature type="transmembrane region" description="Helical" evidence="1">
    <location>
        <begin position="173"/>
        <end position="197"/>
    </location>
</feature>
<evidence type="ECO:0000256" key="1">
    <source>
        <dbReference type="SAM" id="Phobius"/>
    </source>
</evidence>
<dbReference type="InterPro" id="IPR052020">
    <property type="entry name" value="Cyclic_di-GMP/3'3'-cGAMP_PDE"/>
</dbReference>
<dbReference type="InterPro" id="IPR029787">
    <property type="entry name" value="Nucleotide_cyclase"/>
</dbReference>
<feature type="transmembrane region" description="Helical" evidence="1">
    <location>
        <begin position="77"/>
        <end position="97"/>
    </location>
</feature>
<comment type="caution">
    <text evidence="4">The sequence shown here is derived from an EMBL/GenBank/DDBJ whole genome shotgun (WGS) entry which is preliminary data.</text>
</comment>
<dbReference type="AlphaFoldDB" id="A0A919N2Z7"/>
<dbReference type="InterPro" id="IPR000160">
    <property type="entry name" value="GGDEF_dom"/>
</dbReference>
<keyword evidence="5" id="KW-1185">Reference proteome</keyword>
<evidence type="ECO:0000313" key="4">
    <source>
        <dbReference type="EMBL" id="GIF02743.1"/>
    </source>
</evidence>
<dbReference type="SUPFAM" id="SSF55073">
    <property type="entry name" value="Nucleotide cyclase"/>
    <property type="match status" value="1"/>
</dbReference>
<feature type="domain" description="HD-GYP" evidence="3">
    <location>
        <begin position="480"/>
        <end position="675"/>
    </location>
</feature>
<dbReference type="PROSITE" id="PS50887">
    <property type="entry name" value="GGDEF"/>
    <property type="match status" value="1"/>
</dbReference>
<feature type="transmembrane region" description="Helical" evidence="1">
    <location>
        <begin position="51"/>
        <end position="70"/>
    </location>
</feature>
<dbReference type="EMBL" id="BOMW01000004">
    <property type="protein sequence ID" value="GIF02743.1"/>
    <property type="molecule type" value="Genomic_DNA"/>
</dbReference>
<dbReference type="PROSITE" id="PS51832">
    <property type="entry name" value="HD_GYP"/>
    <property type="match status" value="1"/>
</dbReference>
<organism evidence="4 5">
    <name type="scientific">Actinoplanes siamensis</name>
    <dbReference type="NCBI Taxonomy" id="1223317"/>
    <lineage>
        <taxon>Bacteria</taxon>
        <taxon>Bacillati</taxon>
        <taxon>Actinomycetota</taxon>
        <taxon>Actinomycetes</taxon>
        <taxon>Micromonosporales</taxon>
        <taxon>Micromonosporaceae</taxon>
        <taxon>Actinoplanes</taxon>
    </lineage>
</organism>
<sequence>MIRRAVPSRRALTPRPVALSLGVMVALTVVYEIQAFTSFGGPDVTEFFARWIYDLFLVGPCVIMLARCVLRAEERAAWIALTAGLTSWTIGQVYYSVAIYPSDDPPYPSFAELGFLLFFVGASAGLVLLLRGRAGDGGRRAWLDGVIGALSLTAVGAAVVFPPVLASMGQGAFAVAVTLAFPIADLSLIGLIGAAMIASGVRTWWPIAAGMGLFLTADVIFFAEVGDSNLVTVALYTITTVLWPWGAMIFAWGAWRPSRADRVQRSAGRWTIAPPIGFAVVALALLVSANYRPINTFCVVLAASCLVALIVRLARTFGDNLKMLAASRSEALTDALTGLANRRQLVDDLDRAFARAKEDDRSYILAFFDLDGFKYYNDTFGHLAGDDLLQRLGEKLRLAMRGRGLSYRLGGDEFCVLIDAADDEAFAFLAEAAGALTETGEGFTVGCSYGSIVLPREADRRDVAMRIADQRMYGNKSSRRPSPGQQTSDVLRRVLLESRPDLSGHLDAVARHAKAVGEAMDLPADELAALIEAAALHDLGKIAIPDAILRKPGPLTDEEWASVRNHSVVGERIIGAAPALQRAARLVRASHERFDGTGYPDGLAGEDIPLGARIIAVCDAFGAMVSGRPHRAARSVDAAIAELRDCAGTQFDPVVVEVFADVLANRAQPRPATAMAPAAWATAAH</sequence>
<feature type="transmembrane region" description="Helical" evidence="1">
    <location>
        <begin position="294"/>
        <end position="314"/>
    </location>
</feature>
<proteinExistence type="predicted"/>
<feature type="transmembrane region" description="Helical" evidence="1">
    <location>
        <begin position="109"/>
        <end position="130"/>
    </location>
</feature>
<evidence type="ECO:0008006" key="6">
    <source>
        <dbReference type="Google" id="ProtNLM"/>
    </source>
</evidence>
<dbReference type="InterPro" id="IPR003607">
    <property type="entry name" value="HD/PDEase_dom"/>
</dbReference>
<reference evidence="4" key="1">
    <citation type="submission" date="2021-01" db="EMBL/GenBank/DDBJ databases">
        <title>Whole genome shotgun sequence of Actinoplanes siamensis NBRC 109076.</title>
        <authorList>
            <person name="Komaki H."/>
            <person name="Tamura T."/>
        </authorList>
    </citation>
    <scope>NUCLEOTIDE SEQUENCE</scope>
    <source>
        <strain evidence="4">NBRC 109076</strain>
    </source>
</reference>
<feature type="transmembrane region" description="Helical" evidence="1">
    <location>
        <begin position="142"/>
        <end position="161"/>
    </location>
</feature>
<dbReference type="Pfam" id="PF13487">
    <property type="entry name" value="HD_5"/>
    <property type="match status" value="1"/>
</dbReference>
<dbReference type="InterPro" id="IPR043128">
    <property type="entry name" value="Rev_trsase/Diguanyl_cyclase"/>
</dbReference>
<dbReference type="Gene3D" id="3.30.70.270">
    <property type="match status" value="1"/>
</dbReference>